<dbReference type="HOGENOM" id="CLU_000604_84_3_11"/>
<feature type="transmembrane region" description="Helical" evidence="7">
    <location>
        <begin position="263"/>
        <end position="283"/>
    </location>
</feature>
<dbReference type="InterPro" id="IPR039421">
    <property type="entry name" value="Type_1_exporter"/>
</dbReference>
<dbReference type="Gene3D" id="3.40.50.300">
    <property type="entry name" value="P-loop containing nucleotide triphosphate hydrolases"/>
    <property type="match status" value="1"/>
</dbReference>
<organism evidence="10 11">
    <name type="scientific">Streptomyces afghaniensis 772</name>
    <dbReference type="NCBI Taxonomy" id="1283301"/>
    <lineage>
        <taxon>Bacteria</taxon>
        <taxon>Bacillati</taxon>
        <taxon>Actinomycetota</taxon>
        <taxon>Actinomycetes</taxon>
        <taxon>Kitasatosporales</taxon>
        <taxon>Streptomycetaceae</taxon>
        <taxon>Streptomyces</taxon>
    </lineage>
</organism>
<dbReference type="Proteomes" id="UP000015001">
    <property type="component" value="Unassembled WGS sequence"/>
</dbReference>
<feature type="domain" description="ABC transmembrane type-1" evidence="9">
    <location>
        <begin position="48"/>
        <end position="317"/>
    </location>
</feature>
<dbReference type="PROSITE" id="PS50893">
    <property type="entry name" value="ABC_TRANSPORTER_2"/>
    <property type="match status" value="1"/>
</dbReference>
<keyword evidence="3" id="KW-0547">Nucleotide-binding</keyword>
<feature type="transmembrane region" description="Helical" evidence="7">
    <location>
        <begin position="147"/>
        <end position="165"/>
    </location>
</feature>
<evidence type="ECO:0000256" key="6">
    <source>
        <dbReference type="ARBA" id="ARBA00023136"/>
    </source>
</evidence>
<dbReference type="Pfam" id="PF00664">
    <property type="entry name" value="ABC_membrane"/>
    <property type="match status" value="1"/>
</dbReference>
<dbReference type="SUPFAM" id="SSF90123">
    <property type="entry name" value="ABC transporter transmembrane region"/>
    <property type="match status" value="1"/>
</dbReference>
<dbReference type="InterPro" id="IPR003439">
    <property type="entry name" value="ABC_transporter-like_ATP-bd"/>
</dbReference>
<comment type="subcellular location">
    <subcellularLocation>
        <location evidence="1">Cell membrane</location>
        <topology evidence="1">Multi-pass membrane protein</topology>
    </subcellularLocation>
</comment>
<dbReference type="SUPFAM" id="SSF52540">
    <property type="entry name" value="P-loop containing nucleoside triphosphate hydrolases"/>
    <property type="match status" value="1"/>
</dbReference>
<evidence type="ECO:0000256" key="5">
    <source>
        <dbReference type="ARBA" id="ARBA00022989"/>
    </source>
</evidence>
<dbReference type="AlphaFoldDB" id="S4MDR3"/>
<dbReference type="PANTHER" id="PTHR43394:SF1">
    <property type="entry name" value="ATP-BINDING CASSETTE SUB-FAMILY B MEMBER 10, MITOCHONDRIAL"/>
    <property type="match status" value="1"/>
</dbReference>
<reference evidence="10 11" key="1">
    <citation type="submission" date="2013-02" db="EMBL/GenBank/DDBJ databases">
        <title>Draft Genome Sequence of Streptomyces afghaniensis, Which Produces Compounds of the Julimycin B-Complex.</title>
        <authorList>
            <person name="Gruening B.A."/>
            <person name="Praeg A."/>
            <person name="Erxleben A."/>
            <person name="Guenther S."/>
            <person name="Fiedler H.-P."/>
            <person name="Goodfellow M."/>
            <person name="Mueller M."/>
        </authorList>
    </citation>
    <scope>NUCLEOTIDE SEQUENCE [LARGE SCALE GENOMIC DNA]</scope>
    <source>
        <strain evidence="10 11">772</strain>
    </source>
</reference>
<dbReference type="OrthoDB" id="9806127at2"/>
<feature type="transmembrane region" description="Helical" evidence="7">
    <location>
        <begin position="30"/>
        <end position="49"/>
    </location>
</feature>
<sequence length="588" mass="63337">MPSLENSRLADGWNVGPARMLVRLLRGDRVRVLLAVLVFFAKNSPAWLFPLVTANLIDVVVEHRPASELGLNLLLILAMLLLNVPLHVLYVRLLYGSTRRLSLAIRSALSRRLQELSLGYYTKTSAGVLQTKVMRDVEGIEQSMRQVGDQGLGAVTTLIGGLVVVSVRAPVFLPAAVLVVPATAMLVVWSRERMRRHNKAFRMATEQLAARVSETTTLIPITRAHGVEATAISRVEGSLQDTLMAGRRLDALNARFAATTWTVYNLISAGCLSAAAACAYYAWTDVTPGTLVLISVYFASLTHSVGTLLGLAPIIGRGLESVRSVGEVFRTSELEPNAGKAGVTSVEGHVEFRSVSFVYPESSEPALVDFSLSVRPGETVAVVGPSGAGKSTALNLLIGFIQPTSGRIMVDGTDMAELDLRSFRRFIATVPQDVVLFDGTVRDNVLYGLDGASDSTLRNALRDANALEFTERLPGGLDTVIGERGTRLSGGQKQRLAIARALVRDPRVLLLDEATSALDAQSEALVQEALSRLVSGRTVFVVAHRLSTVRNADRIVVLKEGRIVEVGTHEGLIEQDGAYASLQAAQMV</sequence>
<keyword evidence="6 7" id="KW-0472">Membrane</keyword>
<gene>
    <name evidence="10" type="ORF">STAFG_8400</name>
</gene>
<dbReference type="InterPro" id="IPR011527">
    <property type="entry name" value="ABC1_TM_dom"/>
</dbReference>
<feature type="transmembrane region" description="Helical" evidence="7">
    <location>
        <begin position="69"/>
        <end position="91"/>
    </location>
</feature>
<feature type="transmembrane region" description="Helical" evidence="7">
    <location>
        <begin position="289"/>
        <end position="315"/>
    </location>
</feature>
<feature type="domain" description="ABC transporter" evidence="8">
    <location>
        <begin position="350"/>
        <end position="585"/>
    </location>
</feature>
<keyword evidence="5 7" id="KW-1133">Transmembrane helix</keyword>
<comment type="caution">
    <text evidence="10">The sequence shown here is derived from an EMBL/GenBank/DDBJ whole genome shotgun (WGS) entry which is preliminary data.</text>
</comment>
<protein>
    <submittedName>
        <fullName evidence="10">Putative Lipid A export ATP-binding/permease protein MsbA</fullName>
    </submittedName>
</protein>
<evidence type="ECO:0000256" key="2">
    <source>
        <dbReference type="ARBA" id="ARBA00022692"/>
    </source>
</evidence>
<accession>S4MDR3</accession>
<evidence type="ECO:0000256" key="3">
    <source>
        <dbReference type="ARBA" id="ARBA00022741"/>
    </source>
</evidence>
<dbReference type="EMBL" id="AOPY01001693">
    <property type="protein sequence ID" value="EPJ34536.1"/>
    <property type="molecule type" value="Genomic_DNA"/>
</dbReference>
<feature type="transmembrane region" description="Helical" evidence="7">
    <location>
        <begin position="171"/>
        <end position="189"/>
    </location>
</feature>
<evidence type="ECO:0000259" key="9">
    <source>
        <dbReference type="PROSITE" id="PS50929"/>
    </source>
</evidence>
<proteinExistence type="predicted"/>
<keyword evidence="4 10" id="KW-0067">ATP-binding</keyword>
<dbReference type="InterPro" id="IPR017871">
    <property type="entry name" value="ABC_transporter-like_CS"/>
</dbReference>
<evidence type="ECO:0000259" key="8">
    <source>
        <dbReference type="PROSITE" id="PS50893"/>
    </source>
</evidence>
<dbReference type="Pfam" id="PF00005">
    <property type="entry name" value="ABC_tran"/>
    <property type="match status" value="1"/>
</dbReference>
<dbReference type="GO" id="GO:0015421">
    <property type="term" value="F:ABC-type oligopeptide transporter activity"/>
    <property type="evidence" value="ECO:0007669"/>
    <property type="project" value="TreeGrafter"/>
</dbReference>
<dbReference type="InterPro" id="IPR036640">
    <property type="entry name" value="ABC1_TM_sf"/>
</dbReference>
<name>S4MDR3_9ACTN</name>
<dbReference type="GO" id="GO:0005524">
    <property type="term" value="F:ATP binding"/>
    <property type="evidence" value="ECO:0007669"/>
    <property type="project" value="UniProtKB-KW"/>
</dbReference>
<dbReference type="GO" id="GO:0005886">
    <property type="term" value="C:plasma membrane"/>
    <property type="evidence" value="ECO:0007669"/>
    <property type="project" value="UniProtKB-SubCell"/>
</dbReference>
<dbReference type="PANTHER" id="PTHR43394">
    <property type="entry name" value="ATP-DEPENDENT PERMEASE MDL1, MITOCHONDRIAL"/>
    <property type="match status" value="1"/>
</dbReference>
<dbReference type="SMART" id="SM00382">
    <property type="entry name" value="AAA"/>
    <property type="match status" value="1"/>
</dbReference>
<evidence type="ECO:0000313" key="10">
    <source>
        <dbReference type="EMBL" id="EPJ34536.1"/>
    </source>
</evidence>
<dbReference type="GO" id="GO:0016887">
    <property type="term" value="F:ATP hydrolysis activity"/>
    <property type="evidence" value="ECO:0007669"/>
    <property type="project" value="InterPro"/>
</dbReference>
<evidence type="ECO:0000313" key="11">
    <source>
        <dbReference type="Proteomes" id="UP000015001"/>
    </source>
</evidence>
<dbReference type="PATRIC" id="fig|1283301.3.peg.8336"/>
<evidence type="ECO:0000256" key="4">
    <source>
        <dbReference type="ARBA" id="ARBA00022840"/>
    </source>
</evidence>
<dbReference type="FunFam" id="3.40.50.300:FF:000218">
    <property type="entry name" value="Multidrug ABC transporter ATP-binding protein"/>
    <property type="match status" value="1"/>
</dbReference>
<evidence type="ECO:0000256" key="7">
    <source>
        <dbReference type="SAM" id="Phobius"/>
    </source>
</evidence>
<dbReference type="Gene3D" id="1.20.1560.10">
    <property type="entry name" value="ABC transporter type 1, transmembrane domain"/>
    <property type="match status" value="1"/>
</dbReference>
<keyword evidence="11" id="KW-1185">Reference proteome</keyword>
<keyword evidence="2 7" id="KW-0812">Transmembrane</keyword>
<dbReference type="PROSITE" id="PS00211">
    <property type="entry name" value="ABC_TRANSPORTER_1"/>
    <property type="match status" value="1"/>
</dbReference>
<dbReference type="RefSeq" id="WP_020277221.1">
    <property type="nucleotide sequence ID" value="NZ_KE354472.1"/>
</dbReference>
<dbReference type="PROSITE" id="PS50929">
    <property type="entry name" value="ABC_TM1F"/>
    <property type="match status" value="1"/>
</dbReference>
<evidence type="ECO:0000256" key="1">
    <source>
        <dbReference type="ARBA" id="ARBA00004651"/>
    </source>
</evidence>
<dbReference type="InterPro" id="IPR027417">
    <property type="entry name" value="P-loop_NTPase"/>
</dbReference>
<dbReference type="InterPro" id="IPR003593">
    <property type="entry name" value="AAA+_ATPase"/>
</dbReference>